<evidence type="ECO:0000256" key="2">
    <source>
        <dbReference type="ARBA" id="ARBA00023125"/>
    </source>
</evidence>
<evidence type="ECO:0000256" key="3">
    <source>
        <dbReference type="ARBA" id="ARBA00023163"/>
    </source>
</evidence>
<gene>
    <name evidence="6" type="ORF">E6W39_20525</name>
</gene>
<dbReference type="Pfam" id="PF02909">
    <property type="entry name" value="TetR_C_1"/>
    <property type="match status" value="1"/>
</dbReference>
<dbReference type="Proteomes" id="UP000319103">
    <property type="component" value="Unassembled WGS sequence"/>
</dbReference>
<comment type="caution">
    <text evidence="6">The sequence shown here is derived from an EMBL/GenBank/DDBJ whole genome shotgun (WGS) entry which is preliminary data.</text>
</comment>
<reference evidence="6 7" key="1">
    <citation type="submission" date="2019-06" db="EMBL/GenBank/DDBJ databases">
        <title>Description of Kitasatospora acidophila sp. nov. isolated from pine grove soil, and reclassification of Streptomyces novaecaesareae to Kitasatospora novaeceasareae comb. nov.</title>
        <authorList>
            <person name="Kim M.J."/>
        </authorList>
    </citation>
    <scope>NUCLEOTIDE SEQUENCE [LARGE SCALE GENOMIC DNA]</scope>
    <source>
        <strain evidence="6 7">MMS16-CNU292</strain>
    </source>
</reference>
<dbReference type="SUPFAM" id="SSF48498">
    <property type="entry name" value="Tetracyclin repressor-like, C-terminal domain"/>
    <property type="match status" value="1"/>
</dbReference>
<feature type="DNA-binding region" description="H-T-H motif" evidence="4">
    <location>
        <begin position="28"/>
        <end position="47"/>
    </location>
</feature>
<dbReference type="EMBL" id="VIGB01000003">
    <property type="protein sequence ID" value="TQF04178.1"/>
    <property type="molecule type" value="Genomic_DNA"/>
</dbReference>
<accession>A0A540W583</accession>
<organism evidence="6 7">
    <name type="scientific">Kitasatospora acidiphila</name>
    <dbReference type="NCBI Taxonomy" id="2567942"/>
    <lineage>
        <taxon>Bacteria</taxon>
        <taxon>Bacillati</taxon>
        <taxon>Actinomycetota</taxon>
        <taxon>Actinomycetes</taxon>
        <taxon>Kitasatosporales</taxon>
        <taxon>Streptomycetaceae</taxon>
        <taxon>Kitasatospora</taxon>
    </lineage>
</organism>
<dbReference type="RefSeq" id="WP_141634764.1">
    <property type="nucleotide sequence ID" value="NZ_VIGB01000003.1"/>
</dbReference>
<dbReference type="OrthoDB" id="3818006at2"/>
<dbReference type="InterPro" id="IPR004111">
    <property type="entry name" value="Repressor_TetR_C"/>
</dbReference>
<evidence type="ECO:0000259" key="5">
    <source>
        <dbReference type="PROSITE" id="PS50977"/>
    </source>
</evidence>
<sequence length="224" mass="24267">MPRNTLTADQIVRAAIELLDQEGLDGLNMRSLGSRLGAAATAVYWHIKTKDELVRLAADTVWDEVRLPDLAATDWRSAATAMATSLHEMLGRHPWLSQAFGSHLMYGPAMARHDDHSLALYEQAGFAPADADRAAATVLLYVLGSALGPAVDVSLTRRLNRAGEDAEQRMAEAVARSTEIARDFPRLRERMGTPAATDYAAAPDGAFEFGLQVILDGLAARLSR</sequence>
<proteinExistence type="predicted"/>
<dbReference type="GO" id="GO:0003677">
    <property type="term" value="F:DNA binding"/>
    <property type="evidence" value="ECO:0007669"/>
    <property type="project" value="UniProtKB-UniRule"/>
</dbReference>
<dbReference type="PRINTS" id="PR00455">
    <property type="entry name" value="HTHTETR"/>
</dbReference>
<name>A0A540W583_9ACTN</name>
<keyword evidence="7" id="KW-1185">Reference proteome</keyword>
<evidence type="ECO:0000256" key="4">
    <source>
        <dbReference type="PROSITE-ProRule" id="PRU00335"/>
    </source>
</evidence>
<dbReference type="GO" id="GO:0045892">
    <property type="term" value="P:negative regulation of DNA-templated transcription"/>
    <property type="evidence" value="ECO:0007669"/>
    <property type="project" value="InterPro"/>
</dbReference>
<keyword evidence="2 4" id="KW-0238">DNA-binding</keyword>
<dbReference type="Gene3D" id="1.10.10.60">
    <property type="entry name" value="Homeodomain-like"/>
    <property type="match status" value="1"/>
</dbReference>
<keyword evidence="3" id="KW-0804">Transcription</keyword>
<dbReference type="InterPro" id="IPR009057">
    <property type="entry name" value="Homeodomain-like_sf"/>
</dbReference>
<dbReference type="AlphaFoldDB" id="A0A540W583"/>
<dbReference type="InterPro" id="IPR001647">
    <property type="entry name" value="HTH_TetR"/>
</dbReference>
<dbReference type="Gene3D" id="1.10.357.10">
    <property type="entry name" value="Tetracycline Repressor, domain 2"/>
    <property type="match status" value="1"/>
</dbReference>
<evidence type="ECO:0000313" key="7">
    <source>
        <dbReference type="Proteomes" id="UP000319103"/>
    </source>
</evidence>
<feature type="domain" description="HTH tetR-type" evidence="5">
    <location>
        <begin position="5"/>
        <end position="65"/>
    </location>
</feature>
<evidence type="ECO:0000313" key="6">
    <source>
        <dbReference type="EMBL" id="TQF04178.1"/>
    </source>
</evidence>
<dbReference type="SUPFAM" id="SSF46689">
    <property type="entry name" value="Homeodomain-like"/>
    <property type="match status" value="1"/>
</dbReference>
<dbReference type="InterPro" id="IPR036271">
    <property type="entry name" value="Tet_transcr_reg_TetR-rel_C_sf"/>
</dbReference>
<protein>
    <submittedName>
        <fullName evidence="6">TetR/AcrR family transcriptional regulator</fullName>
    </submittedName>
</protein>
<evidence type="ECO:0000256" key="1">
    <source>
        <dbReference type="ARBA" id="ARBA00023015"/>
    </source>
</evidence>
<dbReference type="PROSITE" id="PS50977">
    <property type="entry name" value="HTH_TETR_2"/>
    <property type="match status" value="1"/>
</dbReference>
<keyword evidence="1" id="KW-0805">Transcription regulation</keyword>
<dbReference type="Pfam" id="PF00440">
    <property type="entry name" value="TetR_N"/>
    <property type="match status" value="1"/>
</dbReference>